<dbReference type="AlphaFoldDB" id="I3CCY7"/>
<keyword evidence="3" id="KW-0808">Transferase</keyword>
<dbReference type="HOGENOM" id="CLU_009583_2_1_6"/>
<dbReference type="eggNOG" id="COG0438">
    <property type="taxonomic scope" value="Bacteria"/>
</dbReference>
<feature type="domain" description="Glycosyltransferase subfamily 4-like N-terminal" evidence="2">
    <location>
        <begin position="16"/>
        <end position="186"/>
    </location>
</feature>
<reference evidence="3 4" key="1">
    <citation type="submission" date="2011-11" db="EMBL/GenBank/DDBJ databases">
        <title>Improved High-Quality Draft sequence of Beggiatoa alba B18lD.</title>
        <authorList>
            <consortium name="US DOE Joint Genome Institute"/>
            <person name="Lucas S."/>
            <person name="Han J."/>
            <person name="Lapidus A."/>
            <person name="Cheng J.-F."/>
            <person name="Goodwin L."/>
            <person name="Pitluck S."/>
            <person name="Peters L."/>
            <person name="Mikhailova N."/>
            <person name="Held B."/>
            <person name="Detter J.C."/>
            <person name="Han C."/>
            <person name="Tapia R."/>
            <person name="Land M."/>
            <person name="Hauser L."/>
            <person name="Kyrpides N."/>
            <person name="Ivanova N."/>
            <person name="Pagani I."/>
            <person name="Samuel K."/>
            <person name="Teske A."/>
            <person name="Mueller J."/>
            <person name="Woyke T."/>
        </authorList>
    </citation>
    <scope>NUCLEOTIDE SEQUENCE [LARGE SCALE GENOMIC DNA]</scope>
    <source>
        <strain evidence="3 4">B18LD</strain>
    </source>
</reference>
<dbReference type="PANTHER" id="PTHR45947:SF3">
    <property type="entry name" value="SULFOQUINOVOSYL TRANSFERASE SQD2"/>
    <property type="match status" value="1"/>
</dbReference>
<evidence type="ECO:0000259" key="1">
    <source>
        <dbReference type="Pfam" id="PF00534"/>
    </source>
</evidence>
<gene>
    <name evidence="3" type="ORF">BegalDRAFT_0562</name>
</gene>
<accession>I3CCY7</accession>
<dbReference type="Pfam" id="PF00534">
    <property type="entry name" value="Glycos_transf_1"/>
    <property type="match status" value="1"/>
</dbReference>
<evidence type="ECO:0000259" key="2">
    <source>
        <dbReference type="Pfam" id="PF13579"/>
    </source>
</evidence>
<dbReference type="InterPro" id="IPR050194">
    <property type="entry name" value="Glycosyltransferase_grp1"/>
</dbReference>
<dbReference type="SUPFAM" id="SSF53756">
    <property type="entry name" value="UDP-Glycosyltransferase/glycogen phosphorylase"/>
    <property type="match status" value="1"/>
</dbReference>
<dbReference type="Proteomes" id="UP000005744">
    <property type="component" value="Unassembled WGS sequence"/>
</dbReference>
<dbReference type="OrthoDB" id="6194329at2"/>
<dbReference type="InterPro" id="IPR028098">
    <property type="entry name" value="Glyco_trans_4-like_N"/>
</dbReference>
<dbReference type="Pfam" id="PF13579">
    <property type="entry name" value="Glyco_trans_4_4"/>
    <property type="match status" value="1"/>
</dbReference>
<keyword evidence="4" id="KW-1185">Reference proteome</keyword>
<evidence type="ECO:0000313" key="3">
    <source>
        <dbReference type="EMBL" id="EIJ41480.1"/>
    </source>
</evidence>
<proteinExistence type="predicted"/>
<dbReference type="EMBL" id="JH600070">
    <property type="protein sequence ID" value="EIJ41480.1"/>
    <property type="molecule type" value="Genomic_DNA"/>
</dbReference>
<protein>
    <submittedName>
        <fullName evidence="3">Glycosyltransferase</fullName>
    </submittedName>
</protein>
<name>I3CCY7_9GAMM</name>
<organism evidence="3 4">
    <name type="scientific">Beggiatoa alba B18LD</name>
    <dbReference type="NCBI Taxonomy" id="395493"/>
    <lineage>
        <taxon>Bacteria</taxon>
        <taxon>Pseudomonadati</taxon>
        <taxon>Pseudomonadota</taxon>
        <taxon>Gammaproteobacteria</taxon>
        <taxon>Thiotrichales</taxon>
        <taxon>Thiotrichaceae</taxon>
        <taxon>Beggiatoa</taxon>
    </lineage>
</organism>
<dbReference type="InterPro" id="IPR001296">
    <property type="entry name" value="Glyco_trans_1"/>
</dbReference>
<sequence length="391" mass="44561">MARILHIGKYFPPFHGGIENFMADLMPAQTRQGETVAALVHDHHPHWQRFFSAVQAEQRPDNQLLYRAPCYGRLLYAPISPQFPVWLDKVIQRYQPNILHFHLPNTSAFWALFSKRARHCPWVVHWHSDVISHFHPLLKTAYQVYRPFEQRFLKQAQAIIVTSPPYLKASPALTPWQDKCHIVPLGIASQRLPKADDVALAWANQQWQAGKIRLFSVGRLTYYKGYEILIRAMQNLADAQLCIVGEGELKPRLQALIKTLDLQARVTLLGRCDAQQLAGLFTTSDIYCLSSLERTEAFGMVLLEAMYYGKPIVASRIQGAGVMWVVEDGKTGQLVEPNSVPALVAGLQHLIANPHEREQFVRQAYQRFNDLFTIESVAEKISTIYADCLTH</sequence>
<dbReference type="GO" id="GO:0016757">
    <property type="term" value="F:glycosyltransferase activity"/>
    <property type="evidence" value="ECO:0007669"/>
    <property type="project" value="InterPro"/>
</dbReference>
<feature type="domain" description="Glycosyl transferase family 1" evidence="1">
    <location>
        <begin position="207"/>
        <end position="367"/>
    </location>
</feature>
<dbReference type="Gene3D" id="3.40.50.2000">
    <property type="entry name" value="Glycogen Phosphorylase B"/>
    <property type="match status" value="2"/>
</dbReference>
<dbReference type="PANTHER" id="PTHR45947">
    <property type="entry name" value="SULFOQUINOVOSYL TRANSFERASE SQD2"/>
    <property type="match status" value="1"/>
</dbReference>
<evidence type="ECO:0000313" key="4">
    <source>
        <dbReference type="Proteomes" id="UP000005744"/>
    </source>
</evidence>
<dbReference type="STRING" id="395493.BegalDRAFT_0562"/>